<keyword evidence="2" id="KW-1185">Reference proteome</keyword>
<name>A0ABV9XF94_9ACTN</name>
<dbReference type="RefSeq" id="WP_345687968.1">
    <property type="nucleotide sequence ID" value="NZ_BAABIT010000001.1"/>
</dbReference>
<evidence type="ECO:0000313" key="1">
    <source>
        <dbReference type="EMBL" id="MFC5023622.1"/>
    </source>
</evidence>
<sequence>MGKPVRRRRSPAHNGPRLWPRQACGPVLVLMLMLVAGCVGSSRTDTDYREKAANTAEAVRSSIETARLVVGAAGRGKSPGAYTSRTLSQLESAVGSVATQFGSVQPPTRDAARLREEITALLDRCRGVLGELRISARQGRLADLPRLAEPLPRLSARLRRFQELVVT</sequence>
<comment type="caution">
    <text evidence="1">The sequence shown here is derived from an EMBL/GenBank/DDBJ whole genome shotgun (WGS) entry which is preliminary data.</text>
</comment>
<protein>
    <recommendedName>
        <fullName evidence="3">Lipoprotein</fullName>
    </recommendedName>
</protein>
<organism evidence="1 2">
    <name type="scientific">Streptomyces coeruleoprunus</name>
    <dbReference type="NCBI Taxonomy" id="285563"/>
    <lineage>
        <taxon>Bacteria</taxon>
        <taxon>Bacillati</taxon>
        <taxon>Actinomycetota</taxon>
        <taxon>Actinomycetes</taxon>
        <taxon>Kitasatosporales</taxon>
        <taxon>Streptomycetaceae</taxon>
        <taxon>Streptomyces</taxon>
    </lineage>
</organism>
<dbReference type="Proteomes" id="UP001595829">
    <property type="component" value="Unassembled WGS sequence"/>
</dbReference>
<evidence type="ECO:0008006" key="3">
    <source>
        <dbReference type="Google" id="ProtNLM"/>
    </source>
</evidence>
<dbReference type="EMBL" id="JBHSJD010000011">
    <property type="protein sequence ID" value="MFC5023622.1"/>
    <property type="molecule type" value="Genomic_DNA"/>
</dbReference>
<accession>A0ABV9XF94</accession>
<gene>
    <name evidence="1" type="ORF">ACFPM3_15900</name>
</gene>
<reference evidence="2" key="1">
    <citation type="journal article" date="2019" name="Int. J. Syst. Evol. Microbiol.">
        <title>The Global Catalogue of Microorganisms (GCM) 10K type strain sequencing project: providing services to taxonomists for standard genome sequencing and annotation.</title>
        <authorList>
            <consortium name="The Broad Institute Genomics Platform"/>
            <consortium name="The Broad Institute Genome Sequencing Center for Infectious Disease"/>
            <person name="Wu L."/>
            <person name="Ma J."/>
        </authorList>
    </citation>
    <scope>NUCLEOTIDE SEQUENCE [LARGE SCALE GENOMIC DNA]</scope>
    <source>
        <strain evidence="2">CGMCC 4.1648</strain>
    </source>
</reference>
<evidence type="ECO:0000313" key="2">
    <source>
        <dbReference type="Proteomes" id="UP001595829"/>
    </source>
</evidence>
<proteinExistence type="predicted"/>